<dbReference type="Pfam" id="PF00027">
    <property type="entry name" value="cNMP_binding"/>
    <property type="match status" value="1"/>
</dbReference>
<gene>
    <name evidence="6" type="ORF">Pma05_81890</name>
</gene>
<evidence type="ECO:0000313" key="7">
    <source>
        <dbReference type="Proteomes" id="UP000621500"/>
    </source>
</evidence>
<name>A0ABQ4F3Z1_9ACTN</name>
<dbReference type="RefSeq" id="WP_203862860.1">
    <property type="nucleotide sequence ID" value="NZ_BAAAZQ010000044.1"/>
</dbReference>
<evidence type="ECO:0000256" key="1">
    <source>
        <dbReference type="ARBA" id="ARBA00023015"/>
    </source>
</evidence>
<keyword evidence="2" id="KW-0238">DNA-binding</keyword>
<dbReference type="InterPro" id="IPR036390">
    <property type="entry name" value="WH_DNA-bd_sf"/>
</dbReference>
<dbReference type="InterPro" id="IPR050397">
    <property type="entry name" value="Env_Response_Regulators"/>
</dbReference>
<evidence type="ECO:0000259" key="4">
    <source>
        <dbReference type="PROSITE" id="PS50042"/>
    </source>
</evidence>
<dbReference type="InterPro" id="IPR012318">
    <property type="entry name" value="HTH_CRP"/>
</dbReference>
<keyword evidence="1" id="KW-0805">Transcription regulation</keyword>
<proteinExistence type="predicted"/>
<dbReference type="PANTHER" id="PTHR24567">
    <property type="entry name" value="CRP FAMILY TRANSCRIPTIONAL REGULATORY PROTEIN"/>
    <property type="match status" value="1"/>
</dbReference>
<dbReference type="SUPFAM" id="SSF51206">
    <property type="entry name" value="cAMP-binding domain-like"/>
    <property type="match status" value="1"/>
</dbReference>
<dbReference type="Proteomes" id="UP000621500">
    <property type="component" value="Unassembled WGS sequence"/>
</dbReference>
<accession>A0ABQ4F3Z1</accession>
<dbReference type="SUPFAM" id="SSF46785">
    <property type="entry name" value="Winged helix' DNA-binding domain"/>
    <property type="match status" value="1"/>
</dbReference>
<dbReference type="EMBL" id="BONX01000077">
    <property type="protein sequence ID" value="GIH01617.1"/>
    <property type="molecule type" value="Genomic_DNA"/>
</dbReference>
<feature type="domain" description="HTH crp-type" evidence="5">
    <location>
        <begin position="145"/>
        <end position="218"/>
    </location>
</feature>
<dbReference type="InterPro" id="IPR014710">
    <property type="entry name" value="RmlC-like_jellyroll"/>
</dbReference>
<dbReference type="PANTHER" id="PTHR24567:SF74">
    <property type="entry name" value="HTH-TYPE TRANSCRIPTIONAL REGULATOR ARCR"/>
    <property type="match status" value="1"/>
</dbReference>
<sequence>MSDQRWLPGTLLGRLDTAARSRLLSIGVRRWVDASQVVLHEGATESHIVLLDDALAKVTAAMTNGRQALLAIRVPGDIIGEISALNGTPRTATVTACRPSMIRIIHRSEFRAFLRSNPEAAMEVAGIVADRLRWANRRRVDFASYNVKVRLARVLWEIATAYGRRDPSGVVIDIRLTQAELATLCGAAEISLQKALRALRSAGILDTGYRAIVVRNIEELRLAATDGGQEPIT</sequence>
<evidence type="ECO:0000256" key="3">
    <source>
        <dbReference type="ARBA" id="ARBA00023163"/>
    </source>
</evidence>
<keyword evidence="3" id="KW-0804">Transcription</keyword>
<protein>
    <submittedName>
        <fullName evidence="6">Crp/Fnr family transcriptional regulator</fullName>
    </submittedName>
</protein>
<evidence type="ECO:0000313" key="6">
    <source>
        <dbReference type="EMBL" id="GIH01617.1"/>
    </source>
</evidence>
<dbReference type="Gene3D" id="2.60.120.10">
    <property type="entry name" value="Jelly Rolls"/>
    <property type="match status" value="1"/>
</dbReference>
<dbReference type="InterPro" id="IPR018490">
    <property type="entry name" value="cNMP-bd_dom_sf"/>
</dbReference>
<organism evidence="6 7">
    <name type="scientific">Plantactinospora mayteni</name>
    <dbReference type="NCBI Taxonomy" id="566021"/>
    <lineage>
        <taxon>Bacteria</taxon>
        <taxon>Bacillati</taxon>
        <taxon>Actinomycetota</taxon>
        <taxon>Actinomycetes</taxon>
        <taxon>Micromonosporales</taxon>
        <taxon>Micromonosporaceae</taxon>
        <taxon>Plantactinospora</taxon>
    </lineage>
</organism>
<dbReference type="PROSITE" id="PS50042">
    <property type="entry name" value="CNMP_BINDING_3"/>
    <property type="match status" value="1"/>
</dbReference>
<keyword evidence="7" id="KW-1185">Reference proteome</keyword>
<reference evidence="6 7" key="1">
    <citation type="submission" date="2021-01" db="EMBL/GenBank/DDBJ databases">
        <title>Whole genome shotgun sequence of Plantactinospora mayteni NBRC 109088.</title>
        <authorList>
            <person name="Komaki H."/>
            <person name="Tamura T."/>
        </authorList>
    </citation>
    <scope>NUCLEOTIDE SEQUENCE [LARGE SCALE GENOMIC DNA]</scope>
    <source>
        <strain evidence="6 7">NBRC 109088</strain>
    </source>
</reference>
<dbReference type="InterPro" id="IPR000595">
    <property type="entry name" value="cNMP-bd_dom"/>
</dbReference>
<comment type="caution">
    <text evidence="6">The sequence shown here is derived from an EMBL/GenBank/DDBJ whole genome shotgun (WGS) entry which is preliminary data.</text>
</comment>
<feature type="domain" description="Cyclic nucleotide-binding" evidence="4">
    <location>
        <begin position="11"/>
        <end position="114"/>
    </location>
</feature>
<evidence type="ECO:0000256" key="2">
    <source>
        <dbReference type="ARBA" id="ARBA00023125"/>
    </source>
</evidence>
<dbReference type="PROSITE" id="PS51063">
    <property type="entry name" value="HTH_CRP_2"/>
    <property type="match status" value="1"/>
</dbReference>
<dbReference type="SMART" id="SM00100">
    <property type="entry name" value="cNMP"/>
    <property type="match status" value="1"/>
</dbReference>
<evidence type="ECO:0000259" key="5">
    <source>
        <dbReference type="PROSITE" id="PS51063"/>
    </source>
</evidence>
<dbReference type="Pfam" id="PF13545">
    <property type="entry name" value="HTH_Crp_2"/>
    <property type="match status" value="1"/>
</dbReference>
<dbReference type="CDD" id="cd00038">
    <property type="entry name" value="CAP_ED"/>
    <property type="match status" value="1"/>
</dbReference>